<dbReference type="GO" id="GO:0050821">
    <property type="term" value="P:protein stabilization"/>
    <property type="evidence" value="ECO:0007669"/>
    <property type="project" value="TreeGrafter"/>
</dbReference>
<keyword evidence="3" id="KW-0175">Coiled coil</keyword>
<protein>
    <submittedName>
        <fullName evidence="5">OmpH family outer membrane protein</fullName>
    </submittedName>
</protein>
<comment type="caution">
    <text evidence="5">The sequence shown here is derived from an EMBL/GenBank/DDBJ whole genome shotgun (WGS) entry which is preliminary data.</text>
</comment>
<feature type="chain" id="PRO_5042249446" evidence="4">
    <location>
        <begin position="23"/>
        <end position="209"/>
    </location>
</feature>
<sequence>MKRFLLVVNLVFLAGLSSVLLVGCNEKADSDTNASNPKGSGSIAEGDVFPVAYIDTDSLLRQYQYAIYLQEELLKKEEKSRTDFNEQAKKLETQLAEFQRKVQNNGFLSRERAEKEQRNLMSKEQELQGLNAKLSNELMVEQEKLNRQLRDTLTSYLEEMNKAGNYKLILSNTLGDNVLYSAPGINITQSVADALNKRYEVSKGKASAE</sequence>
<evidence type="ECO:0000313" key="5">
    <source>
        <dbReference type="EMBL" id="MCW3805035.1"/>
    </source>
</evidence>
<evidence type="ECO:0000256" key="4">
    <source>
        <dbReference type="SAM" id="SignalP"/>
    </source>
</evidence>
<dbReference type="PROSITE" id="PS51257">
    <property type="entry name" value="PROKAR_LIPOPROTEIN"/>
    <property type="match status" value="1"/>
</dbReference>
<dbReference type="RefSeq" id="WP_301198257.1">
    <property type="nucleotide sequence ID" value="NZ_JAPDPI010000007.1"/>
</dbReference>
<accession>A0AAE3MC85</accession>
<dbReference type="EMBL" id="JAPDPI010000007">
    <property type="protein sequence ID" value="MCW3805035.1"/>
    <property type="molecule type" value="Genomic_DNA"/>
</dbReference>
<comment type="similarity">
    <text evidence="1">Belongs to the Skp family.</text>
</comment>
<name>A0AAE3MC85_9BACT</name>
<evidence type="ECO:0000313" key="6">
    <source>
        <dbReference type="Proteomes" id="UP001207408"/>
    </source>
</evidence>
<dbReference type="Gene3D" id="3.30.910.20">
    <property type="entry name" value="Skp domain"/>
    <property type="match status" value="1"/>
</dbReference>
<evidence type="ECO:0000256" key="3">
    <source>
        <dbReference type="SAM" id="Coils"/>
    </source>
</evidence>
<dbReference type="PANTHER" id="PTHR35089:SF1">
    <property type="entry name" value="CHAPERONE PROTEIN SKP"/>
    <property type="match status" value="1"/>
</dbReference>
<proteinExistence type="inferred from homology"/>
<feature type="coiled-coil region" evidence="3">
    <location>
        <begin position="74"/>
        <end position="159"/>
    </location>
</feature>
<dbReference type="Proteomes" id="UP001207408">
    <property type="component" value="Unassembled WGS sequence"/>
</dbReference>
<evidence type="ECO:0000256" key="2">
    <source>
        <dbReference type="ARBA" id="ARBA00022729"/>
    </source>
</evidence>
<dbReference type="SUPFAM" id="SSF111384">
    <property type="entry name" value="OmpH-like"/>
    <property type="match status" value="1"/>
</dbReference>
<keyword evidence="6" id="KW-1185">Reference proteome</keyword>
<feature type="signal peptide" evidence="4">
    <location>
        <begin position="1"/>
        <end position="22"/>
    </location>
</feature>
<dbReference type="PANTHER" id="PTHR35089">
    <property type="entry name" value="CHAPERONE PROTEIN SKP"/>
    <property type="match status" value="1"/>
</dbReference>
<dbReference type="InterPro" id="IPR005632">
    <property type="entry name" value="Chaperone_Skp"/>
</dbReference>
<reference evidence="5" key="1">
    <citation type="submission" date="2022-10" db="EMBL/GenBank/DDBJ databases">
        <authorList>
            <person name="Yu W.X."/>
        </authorList>
    </citation>
    <scope>NUCLEOTIDE SEQUENCE</scope>
    <source>
        <strain evidence="5">D04</strain>
    </source>
</reference>
<organism evidence="5 6">
    <name type="scientific">Plebeiibacterium marinum</name>
    <dbReference type="NCBI Taxonomy" id="2992111"/>
    <lineage>
        <taxon>Bacteria</taxon>
        <taxon>Pseudomonadati</taxon>
        <taxon>Bacteroidota</taxon>
        <taxon>Bacteroidia</taxon>
        <taxon>Marinilabiliales</taxon>
        <taxon>Marinilabiliaceae</taxon>
        <taxon>Plebeiibacterium</taxon>
    </lineage>
</organism>
<keyword evidence="2 4" id="KW-0732">Signal</keyword>
<gene>
    <name evidence="5" type="ORF">OM074_05320</name>
</gene>
<evidence type="ECO:0000256" key="1">
    <source>
        <dbReference type="ARBA" id="ARBA00009091"/>
    </source>
</evidence>
<dbReference type="GO" id="GO:0005829">
    <property type="term" value="C:cytosol"/>
    <property type="evidence" value="ECO:0007669"/>
    <property type="project" value="TreeGrafter"/>
</dbReference>
<dbReference type="Pfam" id="PF03938">
    <property type="entry name" value="OmpH"/>
    <property type="match status" value="1"/>
</dbReference>
<dbReference type="AlphaFoldDB" id="A0AAE3MC85"/>
<dbReference type="SMART" id="SM00935">
    <property type="entry name" value="OmpH"/>
    <property type="match status" value="1"/>
</dbReference>
<dbReference type="InterPro" id="IPR024930">
    <property type="entry name" value="Skp_dom_sf"/>
</dbReference>
<dbReference type="GO" id="GO:0051082">
    <property type="term" value="F:unfolded protein binding"/>
    <property type="evidence" value="ECO:0007669"/>
    <property type="project" value="InterPro"/>
</dbReference>